<organism evidence="1 2">
    <name type="scientific">Paenochrobactrum glaciei</name>
    <dbReference type="NCBI Taxonomy" id="486407"/>
    <lineage>
        <taxon>Bacteria</taxon>
        <taxon>Pseudomonadati</taxon>
        <taxon>Pseudomonadota</taxon>
        <taxon>Alphaproteobacteria</taxon>
        <taxon>Hyphomicrobiales</taxon>
        <taxon>Brucellaceae</taxon>
        <taxon>Paenochrobactrum</taxon>
    </lineage>
</organism>
<sequence>MWPDKIDDGFIILAVVTSVRGLKIFKKFSTYVSSDAAGALSGFRQNELY</sequence>
<dbReference type="EMBL" id="BAAADE010000012">
    <property type="protein sequence ID" value="GAA0614082.1"/>
    <property type="molecule type" value="Genomic_DNA"/>
</dbReference>
<dbReference type="Proteomes" id="UP001424441">
    <property type="component" value="Unassembled WGS sequence"/>
</dbReference>
<proteinExistence type="predicted"/>
<evidence type="ECO:0000313" key="1">
    <source>
        <dbReference type="EMBL" id="GAA0614082.1"/>
    </source>
</evidence>
<name>A0ABN1GLN3_9HYPH</name>
<evidence type="ECO:0000313" key="2">
    <source>
        <dbReference type="Proteomes" id="UP001424441"/>
    </source>
</evidence>
<accession>A0ABN1GLN3</accession>
<gene>
    <name evidence="1" type="ORF">GCM10008943_31680</name>
</gene>
<protein>
    <submittedName>
        <fullName evidence="1">Uncharacterized protein</fullName>
    </submittedName>
</protein>
<comment type="caution">
    <text evidence="1">The sequence shown here is derived from an EMBL/GenBank/DDBJ whole genome shotgun (WGS) entry which is preliminary data.</text>
</comment>
<keyword evidence="2" id="KW-1185">Reference proteome</keyword>
<reference evidence="1 2" key="1">
    <citation type="journal article" date="2019" name="Int. J. Syst. Evol. Microbiol.">
        <title>The Global Catalogue of Microorganisms (GCM) 10K type strain sequencing project: providing services to taxonomists for standard genome sequencing and annotation.</title>
        <authorList>
            <consortium name="The Broad Institute Genomics Platform"/>
            <consortium name="The Broad Institute Genome Sequencing Center for Infectious Disease"/>
            <person name="Wu L."/>
            <person name="Ma J."/>
        </authorList>
    </citation>
    <scope>NUCLEOTIDE SEQUENCE [LARGE SCALE GENOMIC DNA]</scope>
    <source>
        <strain evidence="1 2">JCM 15115</strain>
    </source>
</reference>